<dbReference type="AlphaFoldDB" id="A0A9N9HLD0"/>
<feature type="non-terminal residue" evidence="1">
    <location>
        <position position="300"/>
    </location>
</feature>
<dbReference type="Gene3D" id="1.10.510.10">
    <property type="entry name" value="Transferase(Phosphotransferase) domain 1"/>
    <property type="match status" value="1"/>
</dbReference>
<sequence length="300" mass="34064">IAGSLYNTQARPVILQARPVILQAQPEPGPINHGLKNRAQARPNLQISDPLQTLTKNDWEREQKWKVALKILDKSSKITPEFINEMLWNISRSRNLRCYLDQHYGELNWIQKLKILKRIAEGLKQIHQAAIEKDCPKPFVNLMRCCWDADPKNRPKAKKLFKVLDGWYWNLYDKIETPESLAFIASDKNLPQPGSAASSRAVTQTHPLASYTSGSFRFQNLPMPVNSPSINYRSISASYGSTTRDITEFTEQVDKTTILESTTVGSTLLVTSAIDTSATSEDTYDSDEYEYVTRQLDLSL</sequence>
<dbReference type="InterPro" id="IPR011009">
    <property type="entry name" value="Kinase-like_dom_sf"/>
</dbReference>
<dbReference type="Proteomes" id="UP000789759">
    <property type="component" value="Unassembled WGS sequence"/>
</dbReference>
<organism evidence="1 2">
    <name type="scientific">Cetraspora pellucida</name>
    <dbReference type="NCBI Taxonomy" id="1433469"/>
    <lineage>
        <taxon>Eukaryota</taxon>
        <taxon>Fungi</taxon>
        <taxon>Fungi incertae sedis</taxon>
        <taxon>Mucoromycota</taxon>
        <taxon>Glomeromycotina</taxon>
        <taxon>Glomeromycetes</taxon>
        <taxon>Diversisporales</taxon>
        <taxon>Gigasporaceae</taxon>
        <taxon>Cetraspora</taxon>
    </lineage>
</organism>
<keyword evidence="2" id="KW-1185">Reference proteome</keyword>
<comment type="caution">
    <text evidence="1">The sequence shown here is derived from an EMBL/GenBank/DDBJ whole genome shotgun (WGS) entry which is preliminary data.</text>
</comment>
<accession>A0A9N9HLD0</accession>
<proteinExistence type="predicted"/>
<gene>
    <name evidence="1" type="ORF">CPELLU_LOCUS11177</name>
</gene>
<protein>
    <submittedName>
        <fullName evidence="1">1921_t:CDS:1</fullName>
    </submittedName>
</protein>
<dbReference type="SUPFAM" id="SSF56112">
    <property type="entry name" value="Protein kinase-like (PK-like)"/>
    <property type="match status" value="1"/>
</dbReference>
<name>A0A9N9HLD0_9GLOM</name>
<evidence type="ECO:0000313" key="2">
    <source>
        <dbReference type="Proteomes" id="UP000789759"/>
    </source>
</evidence>
<reference evidence="1" key="1">
    <citation type="submission" date="2021-06" db="EMBL/GenBank/DDBJ databases">
        <authorList>
            <person name="Kallberg Y."/>
            <person name="Tangrot J."/>
            <person name="Rosling A."/>
        </authorList>
    </citation>
    <scope>NUCLEOTIDE SEQUENCE</scope>
    <source>
        <strain evidence="1">FL966</strain>
    </source>
</reference>
<evidence type="ECO:0000313" key="1">
    <source>
        <dbReference type="EMBL" id="CAG8688804.1"/>
    </source>
</evidence>
<dbReference type="EMBL" id="CAJVQA010009712">
    <property type="protein sequence ID" value="CAG8688804.1"/>
    <property type="molecule type" value="Genomic_DNA"/>
</dbReference>
<dbReference type="OrthoDB" id="6718656at2759"/>